<dbReference type="Proteomes" id="UP000198917">
    <property type="component" value="Unassembled WGS sequence"/>
</dbReference>
<gene>
    <name evidence="1" type="ORF">SAMN05428983_2751</name>
</gene>
<dbReference type="RefSeq" id="WP_080813640.1">
    <property type="nucleotide sequence ID" value="NZ_CAKKLR010000001.1"/>
</dbReference>
<sequence length="84" mass="9376">MTLSDEPYILAQLAMSQLKSAIYLLLKDAKSGGMKNSEIGRSLGIYTGHVEHEGHIPRTLLSIMEAEGVVEQDKETKLWSLKKF</sequence>
<comment type="caution">
    <text evidence="1">The sequence shown here is derived from an EMBL/GenBank/DDBJ whole genome shotgun (WGS) entry which is preliminary data.</text>
</comment>
<name>A0A7Z7BPE2_9HYPH</name>
<reference evidence="1 2" key="1">
    <citation type="submission" date="2016-10" db="EMBL/GenBank/DDBJ databases">
        <authorList>
            <person name="Varghese N."/>
            <person name="Submissions S."/>
        </authorList>
    </citation>
    <scope>NUCLEOTIDE SEQUENCE [LARGE SCALE GENOMIC DNA]</scope>
    <source>
        <strain evidence="1 2">PDC82</strain>
    </source>
</reference>
<accession>A0A7Z7BPE2</accession>
<dbReference type="AlphaFoldDB" id="A0A7Z7BPE2"/>
<evidence type="ECO:0000313" key="2">
    <source>
        <dbReference type="Proteomes" id="UP000198917"/>
    </source>
</evidence>
<dbReference type="EMBL" id="FNEW01000002">
    <property type="protein sequence ID" value="SDJ77243.1"/>
    <property type="molecule type" value="Genomic_DNA"/>
</dbReference>
<proteinExistence type="predicted"/>
<protein>
    <submittedName>
        <fullName evidence="1">Uncharacterized protein</fullName>
    </submittedName>
</protein>
<evidence type="ECO:0000313" key="1">
    <source>
        <dbReference type="EMBL" id="SDJ77243.1"/>
    </source>
</evidence>
<organism evidence="1 2">
    <name type="scientific">Agrobacterium fabrum</name>
    <dbReference type="NCBI Taxonomy" id="1176649"/>
    <lineage>
        <taxon>Bacteria</taxon>
        <taxon>Pseudomonadati</taxon>
        <taxon>Pseudomonadota</taxon>
        <taxon>Alphaproteobacteria</taxon>
        <taxon>Hyphomicrobiales</taxon>
        <taxon>Rhizobiaceae</taxon>
        <taxon>Rhizobium/Agrobacterium group</taxon>
        <taxon>Agrobacterium</taxon>
        <taxon>Agrobacterium tumefaciens complex</taxon>
    </lineage>
</organism>